<dbReference type="AlphaFoldDB" id="A0A0D0CHK7"/>
<reference evidence="1 2" key="1">
    <citation type="submission" date="2014-04" db="EMBL/GenBank/DDBJ databases">
        <authorList>
            <consortium name="DOE Joint Genome Institute"/>
            <person name="Kuo A."/>
            <person name="Kohler A."/>
            <person name="Jargeat P."/>
            <person name="Nagy L.G."/>
            <person name="Floudas D."/>
            <person name="Copeland A."/>
            <person name="Barry K.W."/>
            <person name="Cichocki N."/>
            <person name="Veneault-Fourrey C."/>
            <person name="LaButti K."/>
            <person name="Lindquist E.A."/>
            <person name="Lipzen A."/>
            <person name="Lundell T."/>
            <person name="Morin E."/>
            <person name="Murat C."/>
            <person name="Sun H."/>
            <person name="Tunlid A."/>
            <person name="Henrissat B."/>
            <person name="Grigoriev I.V."/>
            <person name="Hibbett D.S."/>
            <person name="Martin F."/>
            <person name="Nordberg H.P."/>
            <person name="Cantor M.N."/>
            <person name="Hua S.X."/>
        </authorList>
    </citation>
    <scope>NUCLEOTIDE SEQUENCE [LARGE SCALE GENOMIC DNA]</scope>
    <source>
        <strain evidence="1 2">Ve08.2h10</strain>
    </source>
</reference>
<proteinExistence type="predicted"/>
<gene>
    <name evidence="1" type="ORF">PAXRUDRAFT_154324</name>
</gene>
<keyword evidence="2" id="KW-1185">Reference proteome</keyword>
<protein>
    <submittedName>
        <fullName evidence="1">Unplaced genomic scaffold scaffold_842, whole genome shotgun sequence</fullName>
    </submittedName>
</protein>
<organism evidence="1 2">
    <name type="scientific">Paxillus rubicundulus Ve08.2h10</name>
    <dbReference type="NCBI Taxonomy" id="930991"/>
    <lineage>
        <taxon>Eukaryota</taxon>
        <taxon>Fungi</taxon>
        <taxon>Dikarya</taxon>
        <taxon>Basidiomycota</taxon>
        <taxon>Agaricomycotina</taxon>
        <taxon>Agaricomycetes</taxon>
        <taxon>Agaricomycetidae</taxon>
        <taxon>Boletales</taxon>
        <taxon>Paxilineae</taxon>
        <taxon>Paxillaceae</taxon>
        <taxon>Paxillus</taxon>
    </lineage>
</organism>
<name>A0A0D0CHK7_9AGAM</name>
<sequence length="138" mass="16049">SSTVILPVWKGLMQELRMTVSFLPRDVETRWNSTLDLLDYMLRHRKVVDGVTQRRDLGLRKYEVLDDEWTMLKQLHSMLEILKDATLYFSRDFPNLPTVIPEMDSIDKVLMTHAQNMDLSAPIFSATAIAKKNIELIL</sequence>
<dbReference type="InParanoid" id="A0A0D0CHK7"/>
<reference evidence="2" key="2">
    <citation type="submission" date="2015-01" db="EMBL/GenBank/DDBJ databases">
        <title>Evolutionary Origins and Diversification of the Mycorrhizal Mutualists.</title>
        <authorList>
            <consortium name="DOE Joint Genome Institute"/>
            <consortium name="Mycorrhizal Genomics Consortium"/>
            <person name="Kohler A."/>
            <person name="Kuo A."/>
            <person name="Nagy L.G."/>
            <person name="Floudas D."/>
            <person name="Copeland A."/>
            <person name="Barry K.W."/>
            <person name="Cichocki N."/>
            <person name="Veneault-Fourrey C."/>
            <person name="LaButti K."/>
            <person name="Lindquist E.A."/>
            <person name="Lipzen A."/>
            <person name="Lundell T."/>
            <person name="Morin E."/>
            <person name="Murat C."/>
            <person name="Riley R."/>
            <person name="Ohm R."/>
            <person name="Sun H."/>
            <person name="Tunlid A."/>
            <person name="Henrissat B."/>
            <person name="Grigoriev I.V."/>
            <person name="Hibbett D.S."/>
            <person name="Martin F."/>
        </authorList>
    </citation>
    <scope>NUCLEOTIDE SEQUENCE [LARGE SCALE GENOMIC DNA]</scope>
    <source>
        <strain evidence="2">Ve08.2h10</strain>
    </source>
</reference>
<dbReference type="HOGENOM" id="CLU_099691_1_0_1"/>
<evidence type="ECO:0000313" key="1">
    <source>
        <dbReference type="EMBL" id="KIK82192.1"/>
    </source>
</evidence>
<dbReference type="SUPFAM" id="SSF53098">
    <property type="entry name" value="Ribonuclease H-like"/>
    <property type="match status" value="1"/>
</dbReference>
<dbReference type="Proteomes" id="UP000054538">
    <property type="component" value="Unassembled WGS sequence"/>
</dbReference>
<accession>A0A0D0CHK7</accession>
<dbReference type="InterPro" id="IPR012337">
    <property type="entry name" value="RNaseH-like_sf"/>
</dbReference>
<dbReference type="STRING" id="930991.A0A0D0CHK7"/>
<dbReference type="OrthoDB" id="2662702at2759"/>
<feature type="non-terminal residue" evidence="1">
    <location>
        <position position="1"/>
    </location>
</feature>
<evidence type="ECO:0000313" key="2">
    <source>
        <dbReference type="Proteomes" id="UP000054538"/>
    </source>
</evidence>
<dbReference type="EMBL" id="KN825664">
    <property type="protein sequence ID" value="KIK82192.1"/>
    <property type="molecule type" value="Genomic_DNA"/>
</dbReference>